<dbReference type="Gene3D" id="3.40.50.300">
    <property type="entry name" value="P-loop containing nucleotide triphosphate hydrolases"/>
    <property type="match status" value="1"/>
</dbReference>
<dbReference type="PROSITE" id="PS50893">
    <property type="entry name" value="ABC_TRANSPORTER_2"/>
    <property type="match status" value="1"/>
</dbReference>
<feature type="domain" description="ABC transporter" evidence="2">
    <location>
        <begin position="1"/>
        <end position="153"/>
    </location>
</feature>
<comment type="caution">
    <text evidence="3">The sequence shown here is derived from an EMBL/GenBank/DDBJ whole genome shotgun (WGS) entry which is preliminary data.</text>
</comment>
<reference evidence="3" key="1">
    <citation type="journal article" date="2014" name="Front. Microbiol.">
        <title>High frequency of phylogenetically diverse reductive dehalogenase-homologous genes in deep subseafloor sedimentary metagenomes.</title>
        <authorList>
            <person name="Kawai M."/>
            <person name="Futagami T."/>
            <person name="Toyoda A."/>
            <person name="Takaki Y."/>
            <person name="Nishi S."/>
            <person name="Hori S."/>
            <person name="Arai W."/>
            <person name="Tsubouchi T."/>
            <person name="Morono Y."/>
            <person name="Uchiyama I."/>
            <person name="Ito T."/>
            <person name="Fujiyama A."/>
            <person name="Inagaki F."/>
            <person name="Takami H."/>
        </authorList>
    </citation>
    <scope>NUCLEOTIDE SEQUENCE</scope>
    <source>
        <strain evidence="3">Expedition CK06-06</strain>
    </source>
</reference>
<organism evidence="3">
    <name type="scientific">marine sediment metagenome</name>
    <dbReference type="NCBI Taxonomy" id="412755"/>
    <lineage>
        <taxon>unclassified sequences</taxon>
        <taxon>metagenomes</taxon>
        <taxon>ecological metagenomes</taxon>
    </lineage>
</organism>
<sequence length="214" mass="23937">FAVVYQDYALFPHMTAAQNIGYGLRSTRDGGRIEQLACDLGIEELLERYPEKLSGGEQQRVALARALTTEPQLLLLDEPLSALDLNTRRQLRKELKRIHTQTGTMFLHITHDTEEAMSLGDRIGVMLDGRMHQVGTPEELFRTPSDREVADFLGMRNVIAVSEVRDGVCTADGVQIHAAAADESTSYIWIKPEEVVLSREPFDSSARNQLRANS</sequence>
<dbReference type="GO" id="GO:0016887">
    <property type="term" value="F:ATP hydrolysis activity"/>
    <property type="evidence" value="ECO:0007669"/>
    <property type="project" value="InterPro"/>
</dbReference>
<dbReference type="InterPro" id="IPR017871">
    <property type="entry name" value="ABC_transporter-like_CS"/>
</dbReference>
<evidence type="ECO:0000313" key="3">
    <source>
        <dbReference type="EMBL" id="GAG51178.1"/>
    </source>
</evidence>
<proteinExistence type="predicted"/>
<keyword evidence="1" id="KW-0813">Transport</keyword>
<feature type="non-terminal residue" evidence="3">
    <location>
        <position position="214"/>
    </location>
</feature>
<evidence type="ECO:0000259" key="2">
    <source>
        <dbReference type="PROSITE" id="PS50893"/>
    </source>
</evidence>
<dbReference type="InterPro" id="IPR050093">
    <property type="entry name" value="ABC_SmlMolc_Importer"/>
</dbReference>
<dbReference type="InterPro" id="IPR027417">
    <property type="entry name" value="P-loop_NTPase"/>
</dbReference>
<dbReference type="PANTHER" id="PTHR42781:SF4">
    <property type="entry name" value="SPERMIDINE_PUTRESCINE IMPORT ATP-BINDING PROTEIN POTA"/>
    <property type="match status" value="1"/>
</dbReference>
<dbReference type="PROSITE" id="PS00211">
    <property type="entry name" value="ABC_TRANSPORTER_1"/>
    <property type="match status" value="1"/>
</dbReference>
<dbReference type="InterPro" id="IPR003439">
    <property type="entry name" value="ABC_transporter-like_ATP-bd"/>
</dbReference>
<dbReference type="AlphaFoldDB" id="X0YS00"/>
<name>X0YS00_9ZZZZ</name>
<gene>
    <name evidence="3" type="ORF">S01H1_80952</name>
</gene>
<dbReference type="GO" id="GO:0005524">
    <property type="term" value="F:ATP binding"/>
    <property type="evidence" value="ECO:0007669"/>
    <property type="project" value="InterPro"/>
</dbReference>
<feature type="non-terminal residue" evidence="3">
    <location>
        <position position="1"/>
    </location>
</feature>
<dbReference type="PANTHER" id="PTHR42781">
    <property type="entry name" value="SPERMIDINE/PUTRESCINE IMPORT ATP-BINDING PROTEIN POTA"/>
    <property type="match status" value="1"/>
</dbReference>
<dbReference type="Pfam" id="PF00005">
    <property type="entry name" value="ABC_tran"/>
    <property type="match status" value="1"/>
</dbReference>
<dbReference type="SUPFAM" id="SSF52540">
    <property type="entry name" value="P-loop containing nucleoside triphosphate hydrolases"/>
    <property type="match status" value="1"/>
</dbReference>
<protein>
    <recommendedName>
        <fullName evidence="2">ABC transporter domain-containing protein</fullName>
    </recommendedName>
</protein>
<dbReference type="EMBL" id="BARS01054723">
    <property type="protein sequence ID" value="GAG51178.1"/>
    <property type="molecule type" value="Genomic_DNA"/>
</dbReference>
<evidence type="ECO:0000256" key="1">
    <source>
        <dbReference type="ARBA" id="ARBA00022448"/>
    </source>
</evidence>
<accession>X0YS00</accession>